<dbReference type="EMBL" id="JARAKH010001677">
    <property type="protein sequence ID" value="KAK8372667.1"/>
    <property type="molecule type" value="Genomic_DNA"/>
</dbReference>
<protein>
    <submittedName>
        <fullName evidence="2">Uncharacterized protein</fullName>
    </submittedName>
</protein>
<dbReference type="AlphaFoldDB" id="A0AAW0SEH6"/>
<evidence type="ECO:0000313" key="3">
    <source>
        <dbReference type="Proteomes" id="UP001487740"/>
    </source>
</evidence>
<proteinExistence type="predicted"/>
<accession>A0AAW0SEH6</accession>
<dbReference type="Proteomes" id="UP001487740">
    <property type="component" value="Unassembled WGS sequence"/>
</dbReference>
<feature type="region of interest" description="Disordered" evidence="1">
    <location>
        <begin position="44"/>
        <end position="66"/>
    </location>
</feature>
<name>A0AAW0SEH6_SCYPA</name>
<gene>
    <name evidence="2" type="ORF">O3P69_019950</name>
</gene>
<evidence type="ECO:0000313" key="2">
    <source>
        <dbReference type="EMBL" id="KAK8372667.1"/>
    </source>
</evidence>
<keyword evidence="3" id="KW-1185">Reference proteome</keyword>
<comment type="caution">
    <text evidence="2">The sequence shown here is derived from an EMBL/GenBank/DDBJ whole genome shotgun (WGS) entry which is preliminary data.</text>
</comment>
<organism evidence="2 3">
    <name type="scientific">Scylla paramamosain</name>
    <name type="common">Mud crab</name>
    <dbReference type="NCBI Taxonomy" id="85552"/>
    <lineage>
        <taxon>Eukaryota</taxon>
        <taxon>Metazoa</taxon>
        <taxon>Ecdysozoa</taxon>
        <taxon>Arthropoda</taxon>
        <taxon>Crustacea</taxon>
        <taxon>Multicrustacea</taxon>
        <taxon>Malacostraca</taxon>
        <taxon>Eumalacostraca</taxon>
        <taxon>Eucarida</taxon>
        <taxon>Decapoda</taxon>
        <taxon>Pleocyemata</taxon>
        <taxon>Brachyura</taxon>
        <taxon>Eubrachyura</taxon>
        <taxon>Portunoidea</taxon>
        <taxon>Portunidae</taxon>
        <taxon>Portuninae</taxon>
        <taxon>Scylla</taxon>
    </lineage>
</organism>
<reference evidence="2 3" key="1">
    <citation type="submission" date="2023-03" db="EMBL/GenBank/DDBJ databases">
        <title>High-quality genome of Scylla paramamosain provides insights in environmental adaptation.</title>
        <authorList>
            <person name="Zhang L."/>
        </authorList>
    </citation>
    <scope>NUCLEOTIDE SEQUENCE [LARGE SCALE GENOMIC DNA]</scope>
    <source>
        <strain evidence="2">LZ_2023a</strain>
        <tissue evidence="2">Muscle</tissue>
    </source>
</reference>
<evidence type="ECO:0000256" key="1">
    <source>
        <dbReference type="SAM" id="MobiDB-lite"/>
    </source>
</evidence>
<sequence length="105" mass="12079">MWLMASSLYHHTSNVPVSQDSELFVTKLSPAIALQRTHYSFMKAKKNTDESTEARQPVSGGRRREFQRGPKLSECLRECHRFASVSLERSLLFARVSFEKNCSQQ</sequence>